<dbReference type="GO" id="GO:1990060">
    <property type="term" value="C:maltose transport complex"/>
    <property type="evidence" value="ECO:0007669"/>
    <property type="project" value="TreeGrafter"/>
</dbReference>
<dbReference type="Pfam" id="PF00528">
    <property type="entry name" value="BPD_transp_1"/>
    <property type="match status" value="1"/>
</dbReference>
<feature type="transmembrane region" description="Helical" evidence="9">
    <location>
        <begin position="365"/>
        <end position="388"/>
    </location>
</feature>
<dbReference type="InterPro" id="IPR032550">
    <property type="entry name" value="TM_PBP2_N"/>
</dbReference>
<dbReference type="SUPFAM" id="SSF160964">
    <property type="entry name" value="MalF N-terminal region-like"/>
    <property type="match status" value="1"/>
</dbReference>
<evidence type="ECO:0000256" key="1">
    <source>
        <dbReference type="ARBA" id="ARBA00004651"/>
    </source>
</evidence>
<evidence type="ECO:0000256" key="3">
    <source>
        <dbReference type="ARBA" id="ARBA00022448"/>
    </source>
</evidence>
<feature type="region of interest" description="Disordered" evidence="11">
    <location>
        <begin position="1"/>
        <end position="20"/>
    </location>
</feature>
<keyword evidence="5 10" id="KW-0762">Sugar transport</keyword>
<dbReference type="PANTHER" id="PTHR47314:SF1">
    <property type="entry name" value="MALTOSE_MALTODEXTRIN TRANSPORT SYSTEM PERMEASE PROTEIN MALF"/>
    <property type="match status" value="1"/>
</dbReference>
<dbReference type="PANTHER" id="PTHR47314">
    <property type="entry name" value="MALTOSE/MALTODEXTRIN TRANSPORT SYSTEM PERMEASE PROTEIN MALF"/>
    <property type="match status" value="1"/>
</dbReference>
<feature type="transmembrane region" description="Helical" evidence="9">
    <location>
        <begin position="455"/>
        <end position="478"/>
    </location>
</feature>
<dbReference type="GO" id="GO:0015423">
    <property type="term" value="F:ABC-type maltose transporter activity"/>
    <property type="evidence" value="ECO:0007669"/>
    <property type="project" value="TreeGrafter"/>
</dbReference>
<comment type="subcellular location">
    <subcellularLocation>
        <location evidence="1 9">Cell membrane</location>
        <topology evidence="1 9">Multi-pass membrane protein</topology>
    </subcellularLocation>
</comment>
<keyword evidence="14" id="KW-1185">Reference proteome</keyword>
<dbReference type="Proteomes" id="UP000253790">
    <property type="component" value="Chromosome"/>
</dbReference>
<feature type="transmembrane region" description="Helical" evidence="9">
    <location>
        <begin position="524"/>
        <end position="546"/>
    </location>
</feature>
<evidence type="ECO:0000256" key="6">
    <source>
        <dbReference type="ARBA" id="ARBA00022692"/>
    </source>
</evidence>
<feature type="domain" description="ABC transmembrane type-1" evidence="12">
    <location>
        <begin position="327"/>
        <end position="545"/>
    </location>
</feature>
<dbReference type="EMBL" id="CP031229">
    <property type="protein sequence ID" value="AXH97364.1"/>
    <property type="molecule type" value="Genomic_DNA"/>
</dbReference>
<keyword evidence="6 9" id="KW-0812">Transmembrane</keyword>
<comment type="function">
    <text evidence="10">Part of the ABC transporter complex MalEFGK involved in maltose/maltodextrin import. Probably responsible for the translocation of the substrate across the membrane.</text>
</comment>
<feature type="transmembrane region" description="Helical" evidence="9">
    <location>
        <begin position="82"/>
        <end position="100"/>
    </location>
</feature>
<keyword evidence="7 9" id="KW-1133">Transmembrane helix</keyword>
<name>A0A345NQQ6_9MICO</name>
<protein>
    <recommendedName>
        <fullName evidence="10">Maltose/maltodextrin transport system permease protein</fullName>
    </recommendedName>
</protein>
<dbReference type="OrthoDB" id="9805974at2"/>
<feature type="transmembrane region" description="Helical" evidence="9">
    <location>
        <begin position="56"/>
        <end position="75"/>
    </location>
</feature>
<evidence type="ECO:0000256" key="7">
    <source>
        <dbReference type="ARBA" id="ARBA00022989"/>
    </source>
</evidence>
<dbReference type="GO" id="GO:0042956">
    <property type="term" value="P:maltodextrin transmembrane transport"/>
    <property type="evidence" value="ECO:0007669"/>
    <property type="project" value="TreeGrafter"/>
</dbReference>
<dbReference type="CDD" id="cd06261">
    <property type="entry name" value="TM_PBP2"/>
    <property type="match status" value="1"/>
</dbReference>
<reference evidence="13 14" key="1">
    <citation type="submission" date="2018-07" db="EMBL/GenBank/DDBJ databases">
        <title>Complete genome sequencing of Ornithinimicrobium sp. AMA3305.</title>
        <authorList>
            <person name="Bae J.-W."/>
        </authorList>
    </citation>
    <scope>NUCLEOTIDE SEQUENCE [LARGE SCALE GENOMIC DNA]</scope>
    <source>
        <strain evidence="13 14">AMA3305</strain>
    </source>
</reference>
<accession>A0A345NQQ6</accession>
<evidence type="ECO:0000256" key="8">
    <source>
        <dbReference type="ARBA" id="ARBA00023136"/>
    </source>
</evidence>
<sequence>MSTTTDQPARTAEPPPQQDAVRTPGWVLAAKWGLIALTILGLAWASQLAIQNGSWLVVTVCAFVAMAVLVVYATRGLVPMKYLLPGLVLLLLFQMWPIVYTVGTAFTNYGDGHTLTKQEAIDAIQAQSVRPTPDSPRYAMSIAVPDGQPIETGELAMLLTTPPADVQDLEAEGVETSDQGNVAPDGTRLFVGTEQGLEPLPADGVELRGNGTVQTAPGYRVLNLLEANQRAQEVQSFAVPVGDAGAGIKAATTTQAFVGRPTVSYDPDTDTMTDLDGKVYVASEGNFVPQDGQGQALTAGWTENVGLANFATIFTDPSFRTGFGKIFLWNLAFPLITVVSTFVLGMLLAMLFNDPRLKGKSIYRSVMVLPYALPIFVTGIIWASMFNQQFGLINNVTGLNVDWLGDPWAARAALIITNLWLGFPYMFLICTGALQSIPQDVKEAAAVDGAGPVRTTWSVIMPLLLVAVGPLLVASYAFNFNNFTLVYLVTGGGPFDSSNSLVGNTDLLINFAYRLALESGQPNIGLASAVSIVIFLLVGVISYIGFSQSQALEEVN</sequence>
<comment type="similarity">
    <text evidence="2 10">Belongs to the binding-protein-dependent transport system permease family. MalFG subfamily.</text>
</comment>
<keyword evidence="4 10" id="KW-1003">Cell membrane</keyword>
<evidence type="ECO:0000256" key="10">
    <source>
        <dbReference type="RuleBase" id="RU367050"/>
    </source>
</evidence>
<dbReference type="InterPro" id="IPR035906">
    <property type="entry name" value="MetI-like_sf"/>
</dbReference>
<gene>
    <name evidence="13" type="ORF">DV701_15690</name>
</gene>
<dbReference type="PROSITE" id="PS50928">
    <property type="entry name" value="ABC_TM1"/>
    <property type="match status" value="1"/>
</dbReference>
<dbReference type="Gene3D" id="1.10.3720.10">
    <property type="entry name" value="MetI-like"/>
    <property type="match status" value="1"/>
</dbReference>
<evidence type="ECO:0000313" key="13">
    <source>
        <dbReference type="EMBL" id="AXH97364.1"/>
    </source>
</evidence>
<evidence type="ECO:0000256" key="5">
    <source>
        <dbReference type="ARBA" id="ARBA00022597"/>
    </source>
</evidence>
<dbReference type="Gene3D" id="1.20.58.370">
    <property type="entry name" value="MalF N-terminal region-like"/>
    <property type="match status" value="1"/>
</dbReference>
<dbReference type="SUPFAM" id="SSF161098">
    <property type="entry name" value="MetI-like"/>
    <property type="match status" value="1"/>
</dbReference>
<keyword evidence="3 9" id="KW-0813">Transport</keyword>
<dbReference type="Pfam" id="PF16296">
    <property type="entry name" value="TM_PBP2_N"/>
    <property type="match status" value="1"/>
</dbReference>
<feature type="transmembrane region" description="Helical" evidence="9">
    <location>
        <begin position="32"/>
        <end position="50"/>
    </location>
</feature>
<feature type="transmembrane region" description="Helical" evidence="9">
    <location>
        <begin position="408"/>
        <end position="434"/>
    </location>
</feature>
<evidence type="ECO:0000313" key="14">
    <source>
        <dbReference type="Proteomes" id="UP000253790"/>
    </source>
</evidence>
<evidence type="ECO:0000256" key="9">
    <source>
        <dbReference type="RuleBase" id="RU363032"/>
    </source>
</evidence>
<dbReference type="AlphaFoldDB" id="A0A345NQQ6"/>
<evidence type="ECO:0000256" key="11">
    <source>
        <dbReference type="SAM" id="MobiDB-lite"/>
    </source>
</evidence>
<evidence type="ECO:0000256" key="2">
    <source>
        <dbReference type="ARBA" id="ARBA00009047"/>
    </source>
</evidence>
<keyword evidence="8 9" id="KW-0472">Membrane</keyword>
<dbReference type="RefSeq" id="WP_114929661.1">
    <property type="nucleotide sequence ID" value="NZ_CP031229.1"/>
</dbReference>
<dbReference type="InterPro" id="IPR035277">
    <property type="entry name" value="MalF_N"/>
</dbReference>
<feature type="transmembrane region" description="Helical" evidence="9">
    <location>
        <begin position="327"/>
        <end position="353"/>
    </location>
</feature>
<evidence type="ECO:0000256" key="4">
    <source>
        <dbReference type="ARBA" id="ARBA00022475"/>
    </source>
</evidence>
<dbReference type="InterPro" id="IPR000515">
    <property type="entry name" value="MetI-like"/>
</dbReference>
<organism evidence="13 14">
    <name type="scientific">Ornithinimicrobium avium</name>
    <dbReference type="NCBI Taxonomy" id="2283195"/>
    <lineage>
        <taxon>Bacteria</taxon>
        <taxon>Bacillati</taxon>
        <taxon>Actinomycetota</taxon>
        <taxon>Actinomycetes</taxon>
        <taxon>Micrococcales</taxon>
        <taxon>Ornithinimicrobiaceae</taxon>
        <taxon>Ornithinimicrobium</taxon>
    </lineage>
</organism>
<proteinExistence type="inferred from homology"/>
<evidence type="ECO:0000259" key="12">
    <source>
        <dbReference type="PROSITE" id="PS50928"/>
    </source>
</evidence>
<dbReference type="KEGG" id="orn:DV701_15690"/>